<dbReference type="OrthoDB" id="105697at2157"/>
<gene>
    <name evidence="3" type="ORF">DK846_11140</name>
</gene>
<evidence type="ECO:0000313" key="4">
    <source>
        <dbReference type="Proteomes" id="UP000245657"/>
    </source>
</evidence>
<dbReference type="PANTHER" id="PTHR46268">
    <property type="entry name" value="STRESS RESPONSE PROTEIN NHAX"/>
    <property type="match status" value="1"/>
</dbReference>
<name>A0A2V2N808_9EURY</name>
<keyword evidence="4" id="KW-1185">Reference proteome</keyword>
<dbReference type="PANTHER" id="PTHR46268:SF6">
    <property type="entry name" value="UNIVERSAL STRESS PROTEIN UP12"/>
    <property type="match status" value="1"/>
</dbReference>
<accession>A0A2V2N808</accession>
<proteinExistence type="inferred from homology"/>
<dbReference type="PIRSF" id="PIRSF006276">
    <property type="entry name" value="UspA"/>
    <property type="match status" value="1"/>
</dbReference>
<evidence type="ECO:0000256" key="1">
    <source>
        <dbReference type="ARBA" id="ARBA00008791"/>
    </source>
</evidence>
<organism evidence="3 4">
    <name type="scientific">Methanospirillum lacunae</name>
    <dbReference type="NCBI Taxonomy" id="668570"/>
    <lineage>
        <taxon>Archaea</taxon>
        <taxon>Methanobacteriati</taxon>
        <taxon>Methanobacteriota</taxon>
        <taxon>Stenosarchaea group</taxon>
        <taxon>Methanomicrobia</taxon>
        <taxon>Methanomicrobiales</taxon>
        <taxon>Methanospirillaceae</taxon>
        <taxon>Methanospirillum</taxon>
    </lineage>
</organism>
<dbReference type="Pfam" id="PF00582">
    <property type="entry name" value="Usp"/>
    <property type="match status" value="1"/>
</dbReference>
<dbReference type="PRINTS" id="PR01438">
    <property type="entry name" value="UNVRSLSTRESS"/>
</dbReference>
<dbReference type="EMBL" id="QGMY01000008">
    <property type="protein sequence ID" value="PWR71413.1"/>
    <property type="molecule type" value="Genomic_DNA"/>
</dbReference>
<dbReference type="GeneID" id="97546958"/>
<feature type="domain" description="UspA" evidence="2">
    <location>
        <begin position="6"/>
        <end position="143"/>
    </location>
</feature>
<comment type="similarity">
    <text evidence="1">Belongs to the universal stress protein A family.</text>
</comment>
<dbReference type="InterPro" id="IPR006016">
    <property type="entry name" value="UspA"/>
</dbReference>
<dbReference type="AlphaFoldDB" id="A0A2V2N808"/>
<protein>
    <submittedName>
        <fullName evidence="3">Universal stress protein</fullName>
    </submittedName>
</protein>
<dbReference type="InterPro" id="IPR014729">
    <property type="entry name" value="Rossmann-like_a/b/a_fold"/>
</dbReference>
<dbReference type="CDD" id="cd00293">
    <property type="entry name" value="USP-like"/>
    <property type="match status" value="1"/>
</dbReference>
<dbReference type="Gene3D" id="3.40.50.620">
    <property type="entry name" value="HUPs"/>
    <property type="match status" value="1"/>
</dbReference>
<dbReference type="InterPro" id="IPR006015">
    <property type="entry name" value="Universal_stress_UspA"/>
</dbReference>
<reference evidence="3 4" key="1">
    <citation type="submission" date="2018-05" db="EMBL/GenBank/DDBJ databases">
        <title>Draft genome of Methanospirillum lacunae Ki8-1.</title>
        <authorList>
            <person name="Dueholm M.S."/>
            <person name="Nielsen P.H."/>
            <person name="Bakmann L.F."/>
            <person name="Otzen D.E."/>
        </authorList>
    </citation>
    <scope>NUCLEOTIDE SEQUENCE [LARGE SCALE GENOMIC DNA]</scope>
    <source>
        <strain evidence="3 4">Ki8-1</strain>
    </source>
</reference>
<evidence type="ECO:0000259" key="2">
    <source>
        <dbReference type="Pfam" id="PF00582"/>
    </source>
</evidence>
<dbReference type="SUPFAM" id="SSF52402">
    <property type="entry name" value="Adenine nucleotide alpha hydrolases-like"/>
    <property type="match status" value="1"/>
</dbReference>
<dbReference type="Proteomes" id="UP000245657">
    <property type="component" value="Unassembled WGS sequence"/>
</dbReference>
<dbReference type="RefSeq" id="WP_109969031.1">
    <property type="nucleotide sequence ID" value="NZ_CP176093.1"/>
</dbReference>
<comment type="caution">
    <text evidence="3">The sequence shown here is derived from an EMBL/GenBank/DDBJ whole genome shotgun (WGS) entry which is preliminary data.</text>
</comment>
<evidence type="ECO:0000313" key="3">
    <source>
        <dbReference type="EMBL" id="PWR71413.1"/>
    </source>
</evidence>
<sequence>MVTQLYEKILVAIDGSDRNKTAIEEALRIARGTGSMVYAVFVKDIHRYNSTPTDVIMVDLQVTIQKLAEDALAVVRDLSEGVNLETVVLEGKPDVEIVRFAEEKGIDLIVIGTNAKRGFERLLLGSVAEQVIRTTSCKILVVK</sequence>